<organism evidence="5 6">
    <name type="scientific">Pararge aegeria aegeria</name>
    <dbReference type="NCBI Taxonomy" id="348720"/>
    <lineage>
        <taxon>Eukaryota</taxon>
        <taxon>Metazoa</taxon>
        <taxon>Ecdysozoa</taxon>
        <taxon>Arthropoda</taxon>
        <taxon>Hexapoda</taxon>
        <taxon>Insecta</taxon>
        <taxon>Pterygota</taxon>
        <taxon>Neoptera</taxon>
        <taxon>Endopterygota</taxon>
        <taxon>Lepidoptera</taxon>
        <taxon>Glossata</taxon>
        <taxon>Ditrysia</taxon>
        <taxon>Papilionoidea</taxon>
        <taxon>Nymphalidae</taxon>
        <taxon>Satyrinae</taxon>
        <taxon>Satyrini</taxon>
        <taxon>Parargina</taxon>
        <taxon>Pararge</taxon>
    </lineage>
</organism>
<feature type="non-terminal residue" evidence="5">
    <location>
        <position position="1"/>
    </location>
</feature>
<evidence type="ECO:0000313" key="6">
    <source>
        <dbReference type="Proteomes" id="UP000838756"/>
    </source>
</evidence>
<protein>
    <submittedName>
        <fullName evidence="5">Jg3962 protein</fullName>
    </submittedName>
</protein>
<proteinExistence type="inferred from homology"/>
<gene>
    <name evidence="5" type="primary">jg3962</name>
    <name evidence="5" type="ORF">PAEG_LOCUS375</name>
</gene>
<keyword evidence="2" id="KW-0479">Metal-binding</keyword>
<evidence type="ECO:0000256" key="1">
    <source>
        <dbReference type="ARBA" id="ARBA00009589"/>
    </source>
</evidence>
<dbReference type="PANTHER" id="PTHR12103:SF12">
    <property type="entry name" value="FI20020P1"/>
    <property type="match status" value="1"/>
</dbReference>
<name>A0A8S4QF41_9NEOP</name>
<evidence type="ECO:0000256" key="3">
    <source>
        <dbReference type="ARBA" id="ARBA00022801"/>
    </source>
</evidence>
<dbReference type="InterPro" id="IPR023214">
    <property type="entry name" value="HAD_sf"/>
</dbReference>
<comment type="caution">
    <text evidence="5">The sequence shown here is derived from an EMBL/GenBank/DDBJ whole genome shotgun (WGS) entry which is preliminary data.</text>
</comment>
<dbReference type="GO" id="GO:0046872">
    <property type="term" value="F:metal ion binding"/>
    <property type="evidence" value="ECO:0007669"/>
    <property type="project" value="UniProtKB-KW"/>
</dbReference>
<dbReference type="SUPFAM" id="SSF56784">
    <property type="entry name" value="HAD-like"/>
    <property type="match status" value="1"/>
</dbReference>
<dbReference type="PANTHER" id="PTHR12103">
    <property type="entry name" value="5'-NUCLEOTIDASE DOMAIN-CONTAINING"/>
    <property type="match status" value="1"/>
</dbReference>
<dbReference type="Pfam" id="PF05761">
    <property type="entry name" value="5_nucleotid"/>
    <property type="match status" value="1"/>
</dbReference>
<reference evidence="5" key="1">
    <citation type="submission" date="2022-03" db="EMBL/GenBank/DDBJ databases">
        <authorList>
            <person name="Lindestad O."/>
        </authorList>
    </citation>
    <scope>NUCLEOTIDE SEQUENCE</scope>
</reference>
<dbReference type="EMBL" id="CAKXAJ010001212">
    <property type="protein sequence ID" value="CAH2207755.1"/>
    <property type="molecule type" value="Genomic_DNA"/>
</dbReference>
<evidence type="ECO:0000313" key="5">
    <source>
        <dbReference type="EMBL" id="CAH2207755.1"/>
    </source>
</evidence>
<comment type="similarity">
    <text evidence="1">Belongs to the 5'(3')-deoxyribonucleotidase family.</text>
</comment>
<accession>A0A8S4QF41</accession>
<evidence type="ECO:0000256" key="4">
    <source>
        <dbReference type="ARBA" id="ARBA00022842"/>
    </source>
</evidence>
<keyword evidence="3" id="KW-0378">Hydrolase</keyword>
<dbReference type="InterPro" id="IPR008380">
    <property type="entry name" value="HAD-SF_hydro_IG_5-nucl"/>
</dbReference>
<keyword evidence="6" id="KW-1185">Reference proteome</keyword>
<sequence>NSVQSCHPIMHKIVAQNLEEYIRPNTDLRKYFQLLQEKDKNLFLVTNSPFHFVNAGMEMLVGPDWREFFDVVIVNANKPKFFTEVSRPIRVFDKTANTHIWEKVTSLEKGTIYYEVSVVK</sequence>
<dbReference type="AlphaFoldDB" id="A0A8S4QF41"/>
<evidence type="ECO:0000256" key="2">
    <source>
        <dbReference type="ARBA" id="ARBA00022723"/>
    </source>
</evidence>
<dbReference type="OrthoDB" id="409330at2759"/>
<dbReference type="Gene3D" id="3.40.50.1000">
    <property type="entry name" value="HAD superfamily/HAD-like"/>
    <property type="match status" value="1"/>
</dbReference>
<dbReference type="Proteomes" id="UP000838756">
    <property type="component" value="Unassembled WGS sequence"/>
</dbReference>
<dbReference type="GO" id="GO:0008253">
    <property type="term" value="F:5'-nucleotidase activity"/>
    <property type="evidence" value="ECO:0007669"/>
    <property type="project" value="TreeGrafter"/>
</dbReference>
<keyword evidence="4" id="KW-0460">Magnesium</keyword>
<dbReference type="InterPro" id="IPR036412">
    <property type="entry name" value="HAD-like_sf"/>
</dbReference>